<evidence type="ECO:0000313" key="3">
    <source>
        <dbReference type="EMBL" id="PSJ58594.1"/>
    </source>
</evidence>
<dbReference type="InterPro" id="IPR024572">
    <property type="entry name" value="RcnB"/>
</dbReference>
<keyword evidence="2" id="KW-0732">Signal</keyword>
<evidence type="ECO:0000256" key="1">
    <source>
        <dbReference type="SAM" id="MobiDB-lite"/>
    </source>
</evidence>
<organism evidence="3 4">
    <name type="scientific">Pseudaminobacter soli</name>
    <name type="common">ex Li et al. 2025</name>
    <dbReference type="NCBI Taxonomy" id="1295366"/>
    <lineage>
        <taxon>Bacteria</taxon>
        <taxon>Pseudomonadati</taxon>
        <taxon>Pseudomonadota</taxon>
        <taxon>Alphaproteobacteria</taxon>
        <taxon>Hyphomicrobiales</taxon>
        <taxon>Phyllobacteriaceae</taxon>
        <taxon>Pseudaminobacter</taxon>
    </lineage>
</organism>
<dbReference type="Gene3D" id="3.10.450.160">
    <property type="entry name" value="inner membrane protein cigr"/>
    <property type="match status" value="1"/>
</dbReference>
<name>A0A2P7S7Z2_9HYPH</name>
<reference evidence="3 4" key="1">
    <citation type="submission" date="2018-03" db="EMBL/GenBank/DDBJ databases">
        <title>The draft genome of Mesorhizobium soli JCM 19897.</title>
        <authorList>
            <person name="Li L."/>
            <person name="Liu L."/>
            <person name="Liang L."/>
            <person name="Wang T."/>
            <person name="Zhang X."/>
        </authorList>
    </citation>
    <scope>NUCLEOTIDE SEQUENCE [LARGE SCALE GENOMIC DNA]</scope>
    <source>
        <strain evidence="3 4">JCM 19897</strain>
    </source>
</reference>
<sequence length="105" mass="11910">MKRIALALVAMSVLAAPIAAQAQPGYGNQVEYRHGHKNQHHKPAPKPHWAKGKRLPDWKRQHVVRDYHRYGLQRPARGQEWVRVDNSYILVNMASGIIAGIFAGR</sequence>
<proteinExistence type="predicted"/>
<evidence type="ECO:0000256" key="2">
    <source>
        <dbReference type="SAM" id="SignalP"/>
    </source>
</evidence>
<dbReference type="Proteomes" id="UP000240653">
    <property type="component" value="Unassembled WGS sequence"/>
</dbReference>
<feature type="chain" id="PRO_5015139051" evidence="2">
    <location>
        <begin position="23"/>
        <end position="105"/>
    </location>
</feature>
<dbReference type="RefSeq" id="WP_106725694.1">
    <property type="nucleotide sequence ID" value="NZ_PXYL01000010.1"/>
</dbReference>
<evidence type="ECO:0000313" key="4">
    <source>
        <dbReference type="Proteomes" id="UP000240653"/>
    </source>
</evidence>
<feature type="compositionally biased region" description="Basic residues" evidence="1">
    <location>
        <begin position="34"/>
        <end position="53"/>
    </location>
</feature>
<dbReference type="AlphaFoldDB" id="A0A2P7S7Z2"/>
<gene>
    <name evidence="3" type="ORF">C7I85_19620</name>
</gene>
<feature type="signal peptide" evidence="2">
    <location>
        <begin position="1"/>
        <end position="22"/>
    </location>
</feature>
<comment type="caution">
    <text evidence="3">The sequence shown here is derived from an EMBL/GenBank/DDBJ whole genome shotgun (WGS) entry which is preliminary data.</text>
</comment>
<dbReference type="EMBL" id="PXYL01000010">
    <property type="protein sequence ID" value="PSJ58594.1"/>
    <property type="molecule type" value="Genomic_DNA"/>
</dbReference>
<feature type="region of interest" description="Disordered" evidence="1">
    <location>
        <begin position="29"/>
        <end position="55"/>
    </location>
</feature>
<accession>A0A2P7S7Z2</accession>
<protein>
    <submittedName>
        <fullName evidence="3">Transmembrane signal peptide protein</fullName>
    </submittedName>
</protein>
<keyword evidence="4" id="KW-1185">Reference proteome</keyword>
<dbReference type="Pfam" id="PF11776">
    <property type="entry name" value="RcnB"/>
    <property type="match status" value="1"/>
</dbReference>
<keyword evidence="3" id="KW-0812">Transmembrane</keyword>
<keyword evidence="3" id="KW-0472">Membrane</keyword>
<dbReference type="OrthoDB" id="9808839at2"/>